<reference evidence="1 2" key="1">
    <citation type="submission" date="2016-10" db="EMBL/GenBank/DDBJ databases">
        <authorList>
            <person name="Varghese N."/>
        </authorList>
    </citation>
    <scope>NUCLEOTIDE SEQUENCE [LARGE SCALE GENOMIC DNA]</scope>
</reference>
<accession>A0A1Y6LKR6</accession>
<dbReference type="Proteomes" id="UP000215453">
    <property type="component" value="Chromosome 6"/>
</dbReference>
<dbReference type="EMBL" id="LT882681">
    <property type="protein sequence ID" value="SMY25054.1"/>
    <property type="molecule type" value="Genomic_DNA"/>
</dbReference>
<dbReference type="AlphaFoldDB" id="A0A1Y6LKR6"/>
<gene>
    <name evidence="1" type="ORF">ZT1A5_G6496</name>
</gene>
<proteinExistence type="predicted"/>
<protein>
    <submittedName>
        <fullName evidence="1">Uncharacterized protein</fullName>
    </submittedName>
</protein>
<evidence type="ECO:0000313" key="2">
    <source>
        <dbReference type="Proteomes" id="UP000215453"/>
    </source>
</evidence>
<name>A0A1Y6LKR6_ZYMTR</name>
<evidence type="ECO:0000313" key="1">
    <source>
        <dbReference type="EMBL" id="SMY25054.1"/>
    </source>
</evidence>
<organism evidence="1 2">
    <name type="scientific">Zymoseptoria tritici ST99CH_1A5</name>
    <dbReference type="NCBI Taxonomy" id="1276529"/>
    <lineage>
        <taxon>Eukaryota</taxon>
        <taxon>Fungi</taxon>
        <taxon>Dikarya</taxon>
        <taxon>Ascomycota</taxon>
        <taxon>Pezizomycotina</taxon>
        <taxon>Dothideomycetes</taxon>
        <taxon>Dothideomycetidae</taxon>
        <taxon>Mycosphaerellales</taxon>
        <taxon>Mycosphaerellaceae</taxon>
        <taxon>Zymoseptoria</taxon>
    </lineage>
</organism>
<sequence length="137" mass="14763">MLSVKTRYGTPAGAGLHWLGESETWQIAQEIFGLHTDEKWLIATALLDTMRCSMLSMELPDVAVVTAQDDVLGEGGGEIWHIAEGASRCHPPTGTTCWVRARFGTLLRVLPAVVAAAVPNWLVFSVLGGGDYAEARI</sequence>